<gene>
    <name evidence="4 7" type="primary">mutL</name>
    <name evidence="7" type="ORF">CLSA_c22500</name>
</gene>
<name>U5MUU5_CLOSA</name>
<dbReference type="KEGG" id="csb:CLSA_c22500"/>
<evidence type="ECO:0000256" key="4">
    <source>
        <dbReference type="HAMAP-Rule" id="MF_00149"/>
    </source>
</evidence>
<dbReference type="PANTHER" id="PTHR10073:SF12">
    <property type="entry name" value="DNA MISMATCH REPAIR PROTEIN MLH1"/>
    <property type="match status" value="1"/>
</dbReference>
<dbReference type="HAMAP" id="MF_00149">
    <property type="entry name" value="DNA_mis_repair"/>
    <property type="match status" value="1"/>
</dbReference>
<dbReference type="SUPFAM" id="SSF118116">
    <property type="entry name" value="DNA mismatch repair protein MutL"/>
    <property type="match status" value="1"/>
</dbReference>
<evidence type="ECO:0000256" key="1">
    <source>
        <dbReference type="ARBA" id="ARBA00006082"/>
    </source>
</evidence>
<dbReference type="HOGENOM" id="CLU_004131_4_1_9"/>
<dbReference type="Proteomes" id="UP000017118">
    <property type="component" value="Chromosome"/>
</dbReference>
<dbReference type="InterPro" id="IPR020568">
    <property type="entry name" value="Ribosomal_Su5_D2-typ_SF"/>
</dbReference>
<dbReference type="InterPro" id="IPR037198">
    <property type="entry name" value="MutL_C_sf"/>
</dbReference>
<dbReference type="InterPro" id="IPR042120">
    <property type="entry name" value="MutL_C_dimsub"/>
</dbReference>
<dbReference type="InterPro" id="IPR002099">
    <property type="entry name" value="MutL/Mlh/PMS"/>
</dbReference>
<dbReference type="GO" id="GO:0005524">
    <property type="term" value="F:ATP binding"/>
    <property type="evidence" value="ECO:0007669"/>
    <property type="project" value="InterPro"/>
</dbReference>
<proteinExistence type="inferred from homology"/>
<dbReference type="CDD" id="cd16926">
    <property type="entry name" value="HATPase_MutL-MLH-PMS-like"/>
    <property type="match status" value="1"/>
</dbReference>
<dbReference type="InterPro" id="IPR014721">
    <property type="entry name" value="Ribsml_uS5_D2-typ_fold_subgr"/>
</dbReference>
<dbReference type="InterPro" id="IPR014790">
    <property type="entry name" value="MutL_C"/>
</dbReference>
<evidence type="ECO:0000313" key="8">
    <source>
        <dbReference type="Proteomes" id="UP000017118"/>
    </source>
</evidence>
<dbReference type="Pfam" id="PF08676">
    <property type="entry name" value="MutL_C"/>
    <property type="match status" value="1"/>
</dbReference>
<dbReference type="GO" id="GO:0006298">
    <property type="term" value="P:mismatch repair"/>
    <property type="evidence" value="ECO:0007669"/>
    <property type="project" value="UniProtKB-UniRule"/>
</dbReference>
<dbReference type="PATRIC" id="fig|1345695.3.peg.2218"/>
<dbReference type="GO" id="GO:0030983">
    <property type="term" value="F:mismatched DNA binding"/>
    <property type="evidence" value="ECO:0007669"/>
    <property type="project" value="InterPro"/>
</dbReference>
<dbReference type="NCBIfam" id="TIGR00585">
    <property type="entry name" value="mutl"/>
    <property type="match status" value="1"/>
</dbReference>
<dbReference type="GO" id="GO:0016887">
    <property type="term" value="F:ATP hydrolysis activity"/>
    <property type="evidence" value="ECO:0007669"/>
    <property type="project" value="InterPro"/>
</dbReference>
<dbReference type="SMART" id="SM01340">
    <property type="entry name" value="DNA_mis_repair"/>
    <property type="match status" value="1"/>
</dbReference>
<dbReference type="GO" id="GO:0140664">
    <property type="term" value="F:ATP-dependent DNA damage sensor activity"/>
    <property type="evidence" value="ECO:0007669"/>
    <property type="project" value="InterPro"/>
</dbReference>
<dbReference type="Gene3D" id="3.30.1540.20">
    <property type="entry name" value="MutL, C-terminal domain, dimerisation subdomain"/>
    <property type="match status" value="1"/>
</dbReference>
<dbReference type="PANTHER" id="PTHR10073">
    <property type="entry name" value="DNA MISMATCH REPAIR PROTEIN MLH, PMS, MUTL"/>
    <property type="match status" value="1"/>
</dbReference>
<dbReference type="InterPro" id="IPR014762">
    <property type="entry name" value="DNA_mismatch_repair_CS"/>
</dbReference>
<dbReference type="Gene3D" id="3.30.230.10">
    <property type="match status" value="1"/>
</dbReference>
<dbReference type="InterPro" id="IPR013507">
    <property type="entry name" value="DNA_mismatch_S5_2-like"/>
</dbReference>
<dbReference type="InterPro" id="IPR038973">
    <property type="entry name" value="MutL/Mlh/Pms-like"/>
</dbReference>
<dbReference type="Pfam" id="PF01119">
    <property type="entry name" value="DNA_mis_repair"/>
    <property type="match status" value="1"/>
</dbReference>
<comment type="function">
    <text evidence="4">This protein is involved in the repair of mismatches in DNA. It is required for dam-dependent methyl-directed DNA mismatch repair. May act as a 'molecular matchmaker', a protein that promotes the formation of a stable complex between two or more DNA-binding proteins in an ATP-dependent manner without itself being part of a final effector complex.</text>
</comment>
<dbReference type="InterPro" id="IPR036890">
    <property type="entry name" value="HATPase_C_sf"/>
</dbReference>
<dbReference type="PROSITE" id="PS00058">
    <property type="entry name" value="DNA_MISMATCH_REPAIR_1"/>
    <property type="match status" value="1"/>
</dbReference>
<protein>
    <recommendedName>
        <fullName evidence="4">DNA mismatch repair protein MutL</fullName>
    </recommendedName>
</protein>
<keyword evidence="2 4" id="KW-0227">DNA damage</keyword>
<dbReference type="FunFam" id="3.30.565.10:FF:000003">
    <property type="entry name" value="DNA mismatch repair endonuclease MutL"/>
    <property type="match status" value="1"/>
</dbReference>
<dbReference type="InterPro" id="IPR020667">
    <property type="entry name" value="DNA_mismatch_repair_MutL"/>
</dbReference>
<sequence length="728" mass="82681">MGLKRINILNEDTANKIAAGEVVERPSSVVKELVENSIDANSKNILIEIEEGGTSLIRIVDDGDGIYKDDISKAFLPHATSKIKESEDIYNINTLGFRGEALPSIASVAKVNLKSKQEDEKYGYEIEIEGGKFSEVTECGINKGTIIEVHDLFFNVPARKKFLKSVSKEGSLITDIITRIALANPSISFKLYNNHKKVLHTFGNGDLKDTIRTVYGKNITDNIIYYEDTSDLVTIYGYVGKEDIARGSRNNQSIFVNKRYIKNRSLAVAVEQAFKSFSTVNKFPFFVLFIEIYPEYVDVNIHPTKAEVKFNDERMIFKKIFGAVHTSLKNEVFDTFAIKEEEQNIKQSNIPTFEEITFKIKEEEEKVKLANNAVKEVIESGKVLTINNDIVSNNVKTLPIDDTSLNVHKNDSINLDNLTVTEVSIPLDLKSNSINEDLVNEYSNHNHLNIDNKNSETMTKEIYKNSDSNKCSDDKKSSFDEAITNSVNFLQDEVFKKNHYIELNNKDEFTSVNNGIDEEIAFDNQNEKHTIKRTAKFPPMTIIGQYNKTYILGEYDGTLYMIDQHAAHEKIYFEKYLNDIENGDIVIQPLMVPSIIDLTIDDYSYFEENKEVFKQAGFVLEEFGGTSLALKEVPYFLGKLNPKKLFLEILDNLKNLGNGKTTEVKHNAIATKACKAAIKGNDKLELNEMVKLVEELRYIDDPFHCPHGRPVIIKFTSVDIDKKFKRII</sequence>
<reference evidence="7 8" key="1">
    <citation type="journal article" date="2013" name="Genome Announc.">
        <title>Complete Genome Sequence of the Solvent Producer Clostridium saccharobutylicum NCP262 (DSM 13864).</title>
        <authorList>
            <person name="Poehlein A."/>
            <person name="Hartwich K."/>
            <person name="Krabben P."/>
            <person name="Ehrenreich A."/>
            <person name="Liebl W."/>
            <person name="Durre P."/>
            <person name="Gottschalk G."/>
            <person name="Daniel R."/>
        </authorList>
    </citation>
    <scope>NUCLEOTIDE SEQUENCE [LARGE SCALE GENOMIC DNA]</scope>
    <source>
        <strain evidence="7">DSM 13864</strain>
    </source>
</reference>
<accession>U5MUU5</accession>
<dbReference type="Gene3D" id="3.30.565.10">
    <property type="entry name" value="Histidine kinase-like ATPase, C-terminal domain"/>
    <property type="match status" value="1"/>
</dbReference>
<dbReference type="SUPFAM" id="SSF54211">
    <property type="entry name" value="Ribosomal protein S5 domain 2-like"/>
    <property type="match status" value="1"/>
</dbReference>
<keyword evidence="3 4" id="KW-0234">DNA repair</keyword>
<evidence type="ECO:0000259" key="5">
    <source>
        <dbReference type="SMART" id="SM00853"/>
    </source>
</evidence>
<comment type="similarity">
    <text evidence="1 4">Belongs to the DNA mismatch repair MutL/HexB family.</text>
</comment>
<evidence type="ECO:0000256" key="2">
    <source>
        <dbReference type="ARBA" id="ARBA00022763"/>
    </source>
</evidence>
<dbReference type="SUPFAM" id="SSF55874">
    <property type="entry name" value="ATPase domain of HSP90 chaperone/DNA topoisomerase II/histidine kinase"/>
    <property type="match status" value="1"/>
</dbReference>
<dbReference type="GO" id="GO:0032300">
    <property type="term" value="C:mismatch repair complex"/>
    <property type="evidence" value="ECO:0007669"/>
    <property type="project" value="InterPro"/>
</dbReference>
<organism evidence="7 8">
    <name type="scientific">Clostridium saccharobutylicum DSM 13864</name>
    <dbReference type="NCBI Taxonomy" id="1345695"/>
    <lineage>
        <taxon>Bacteria</taxon>
        <taxon>Bacillati</taxon>
        <taxon>Bacillota</taxon>
        <taxon>Clostridia</taxon>
        <taxon>Eubacteriales</taxon>
        <taxon>Clostridiaceae</taxon>
        <taxon>Clostridium</taxon>
    </lineage>
</organism>
<dbReference type="eggNOG" id="COG0323">
    <property type="taxonomic scope" value="Bacteria"/>
</dbReference>
<feature type="domain" description="DNA mismatch repair protein S5" evidence="6">
    <location>
        <begin position="211"/>
        <end position="329"/>
    </location>
</feature>
<dbReference type="SMART" id="SM00853">
    <property type="entry name" value="MutL_C"/>
    <property type="match status" value="1"/>
</dbReference>
<dbReference type="Gene3D" id="3.30.1370.100">
    <property type="entry name" value="MutL, C-terminal domain, regulatory subdomain"/>
    <property type="match status" value="1"/>
</dbReference>
<dbReference type="CDD" id="cd00782">
    <property type="entry name" value="MutL_Trans"/>
    <property type="match status" value="1"/>
</dbReference>
<keyword evidence="8" id="KW-1185">Reference proteome</keyword>
<evidence type="ECO:0000259" key="6">
    <source>
        <dbReference type="SMART" id="SM01340"/>
    </source>
</evidence>
<dbReference type="AlphaFoldDB" id="U5MUU5"/>
<feature type="domain" description="MutL C-terminal dimerisation" evidence="5">
    <location>
        <begin position="542"/>
        <end position="684"/>
    </location>
</feature>
<evidence type="ECO:0000256" key="3">
    <source>
        <dbReference type="ARBA" id="ARBA00023204"/>
    </source>
</evidence>
<dbReference type="Pfam" id="PF13589">
    <property type="entry name" value="HATPase_c_3"/>
    <property type="match status" value="1"/>
</dbReference>
<evidence type="ECO:0000313" key="7">
    <source>
        <dbReference type="EMBL" id="AGX43227.1"/>
    </source>
</evidence>
<dbReference type="EMBL" id="CP006721">
    <property type="protein sequence ID" value="AGX43227.1"/>
    <property type="molecule type" value="Genomic_DNA"/>
</dbReference>
<dbReference type="InterPro" id="IPR042121">
    <property type="entry name" value="MutL_C_regsub"/>
</dbReference>